<dbReference type="InterPro" id="IPR050109">
    <property type="entry name" value="HTH-type_TetR-like_transc_reg"/>
</dbReference>
<organism evidence="5 6">
    <name type="scientific">Virgisporangium aliadipatigenens</name>
    <dbReference type="NCBI Taxonomy" id="741659"/>
    <lineage>
        <taxon>Bacteria</taxon>
        <taxon>Bacillati</taxon>
        <taxon>Actinomycetota</taxon>
        <taxon>Actinomycetes</taxon>
        <taxon>Micromonosporales</taxon>
        <taxon>Micromonosporaceae</taxon>
        <taxon>Virgisporangium</taxon>
    </lineage>
</organism>
<dbReference type="SUPFAM" id="SSF46689">
    <property type="entry name" value="Homeodomain-like"/>
    <property type="match status" value="2"/>
</dbReference>
<feature type="domain" description="HTH tetR-type" evidence="4">
    <location>
        <begin position="220"/>
        <end position="280"/>
    </location>
</feature>
<dbReference type="Proteomes" id="UP000619260">
    <property type="component" value="Unassembled WGS sequence"/>
</dbReference>
<dbReference type="InterPro" id="IPR023772">
    <property type="entry name" value="DNA-bd_HTH_TetR-type_CS"/>
</dbReference>
<dbReference type="GO" id="GO:0003700">
    <property type="term" value="F:DNA-binding transcription factor activity"/>
    <property type="evidence" value="ECO:0007669"/>
    <property type="project" value="TreeGrafter"/>
</dbReference>
<sequence>MSTSARTDRRARLIDAAAALFGARGFDAVTVADIGAAVGLSGPAVYRHFPDKRALLAEVLLRAAGETHAAVDAGLDLAALVRSAAAVAVERRDAGALWRTEGRHLSPEQRRAIGRRYAATLAIWVRVLRVHRPELSADAADLLGGAAIAVFGSVSAHHTTLARTRFVALLSAVAERVLAASQPLPGGPAQAAARPGVPVGAHPVGPSPGADAPGALLAEPSRRELILTAAAGLFHRHGFAAVTMSDIGRAVGIAGPSLYRHFSGKPAILDAIARRAADRLAADADRIMHAVAASPGSDDARAAAALRLLAESYVRALTGSPDLTVAFSIDTAHLDDGHRAELLQCQRDYVSRWAGLLRTVHPGLDRREATVVTHAALGIANDLTRTRRYAKRVDALPTLMTAALGS</sequence>
<dbReference type="EMBL" id="BOPF01000006">
    <property type="protein sequence ID" value="GIJ45177.1"/>
    <property type="molecule type" value="Genomic_DNA"/>
</dbReference>
<dbReference type="GO" id="GO:0000976">
    <property type="term" value="F:transcription cis-regulatory region binding"/>
    <property type="evidence" value="ECO:0007669"/>
    <property type="project" value="TreeGrafter"/>
</dbReference>
<feature type="domain" description="HTH tetR-type" evidence="4">
    <location>
        <begin position="7"/>
        <end position="67"/>
    </location>
</feature>
<keyword evidence="1 2" id="KW-0238">DNA-binding</keyword>
<dbReference type="Gene3D" id="1.10.10.60">
    <property type="entry name" value="Homeodomain-like"/>
    <property type="match status" value="2"/>
</dbReference>
<dbReference type="Pfam" id="PF00440">
    <property type="entry name" value="TetR_N"/>
    <property type="match status" value="2"/>
</dbReference>
<feature type="DNA-binding region" description="H-T-H motif" evidence="2">
    <location>
        <begin position="30"/>
        <end position="49"/>
    </location>
</feature>
<reference evidence="5" key="1">
    <citation type="submission" date="2021-01" db="EMBL/GenBank/DDBJ databases">
        <title>Whole genome shotgun sequence of Virgisporangium aliadipatigenens NBRC 105644.</title>
        <authorList>
            <person name="Komaki H."/>
            <person name="Tamura T."/>
        </authorList>
    </citation>
    <scope>NUCLEOTIDE SEQUENCE</scope>
    <source>
        <strain evidence="5">NBRC 105644</strain>
    </source>
</reference>
<evidence type="ECO:0000313" key="6">
    <source>
        <dbReference type="Proteomes" id="UP000619260"/>
    </source>
</evidence>
<feature type="compositionally biased region" description="Low complexity" evidence="3">
    <location>
        <begin position="184"/>
        <end position="210"/>
    </location>
</feature>
<gene>
    <name evidence="5" type="ORF">Val02_20630</name>
</gene>
<feature type="region of interest" description="Disordered" evidence="3">
    <location>
        <begin position="184"/>
        <end position="215"/>
    </location>
</feature>
<comment type="caution">
    <text evidence="5">The sequence shown here is derived from an EMBL/GenBank/DDBJ whole genome shotgun (WGS) entry which is preliminary data.</text>
</comment>
<dbReference type="RefSeq" id="WP_203898724.1">
    <property type="nucleotide sequence ID" value="NZ_BOPF01000006.1"/>
</dbReference>
<protein>
    <submittedName>
        <fullName evidence="5">TetR family transcriptional regulator</fullName>
    </submittedName>
</protein>
<dbReference type="PANTHER" id="PTHR30055">
    <property type="entry name" value="HTH-TYPE TRANSCRIPTIONAL REGULATOR RUTR"/>
    <property type="match status" value="1"/>
</dbReference>
<keyword evidence="6" id="KW-1185">Reference proteome</keyword>
<proteinExistence type="predicted"/>
<dbReference type="InterPro" id="IPR001647">
    <property type="entry name" value="HTH_TetR"/>
</dbReference>
<name>A0A8J4DQ94_9ACTN</name>
<accession>A0A8J4DQ94</accession>
<dbReference type="Gene3D" id="1.10.357.10">
    <property type="entry name" value="Tetracycline Repressor, domain 2"/>
    <property type="match status" value="2"/>
</dbReference>
<evidence type="ECO:0000256" key="3">
    <source>
        <dbReference type="SAM" id="MobiDB-lite"/>
    </source>
</evidence>
<evidence type="ECO:0000256" key="1">
    <source>
        <dbReference type="ARBA" id="ARBA00023125"/>
    </source>
</evidence>
<dbReference type="PRINTS" id="PR00455">
    <property type="entry name" value="HTHTETR"/>
</dbReference>
<evidence type="ECO:0000259" key="4">
    <source>
        <dbReference type="PROSITE" id="PS50977"/>
    </source>
</evidence>
<dbReference type="PROSITE" id="PS01081">
    <property type="entry name" value="HTH_TETR_1"/>
    <property type="match status" value="2"/>
</dbReference>
<dbReference type="AlphaFoldDB" id="A0A8J4DQ94"/>
<feature type="DNA-binding region" description="H-T-H motif" evidence="2">
    <location>
        <begin position="243"/>
        <end position="262"/>
    </location>
</feature>
<dbReference type="PROSITE" id="PS50977">
    <property type="entry name" value="HTH_TETR_2"/>
    <property type="match status" value="2"/>
</dbReference>
<evidence type="ECO:0000256" key="2">
    <source>
        <dbReference type="PROSITE-ProRule" id="PRU00335"/>
    </source>
</evidence>
<dbReference type="PANTHER" id="PTHR30055:SF237">
    <property type="entry name" value="TRANSCRIPTIONAL REPRESSOR MCE3R"/>
    <property type="match status" value="1"/>
</dbReference>
<evidence type="ECO:0000313" key="5">
    <source>
        <dbReference type="EMBL" id="GIJ45177.1"/>
    </source>
</evidence>
<dbReference type="InterPro" id="IPR009057">
    <property type="entry name" value="Homeodomain-like_sf"/>
</dbReference>